<accession>A0AAE1KMB0</accession>
<dbReference type="AlphaFoldDB" id="A0AAE1KMB0"/>
<gene>
    <name evidence="2" type="ORF">Pcinc_019718</name>
</gene>
<evidence type="ECO:0000313" key="2">
    <source>
        <dbReference type="EMBL" id="KAK3875410.1"/>
    </source>
</evidence>
<comment type="caution">
    <text evidence="2">The sequence shown here is derived from an EMBL/GenBank/DDBJ whole genome shotgun (WGS) entry which is preliminary data.</text>
</comment>
<name>A0AAE1KMB0_PETCI</name>
<evidence type="ECO:0000256" key="1">
    <source>
        <dbReference type="SAM" id="MobiDB-lite"/>
    </source>
</evidence>
<dbReference type="Proteomes" id="UP001286313">
    <property type="component" value="Unassembled WGS sequence"/>
</dbReference>
<evidence type="ECO:0000313" key="3">
    <source>
        <dbReference type="Proteomes" id="UP001286313"/>
    </source>
</evidence>
<proteinExistence type="predicted"/>
<feature type="region of interest" description="Disordered" evidence="1">
    <location>
        <begin position="132"/>
        <end position="158"/>
    </location>
</feature>
<organism evidence="2 3">
    <name type="scientific">Petrolisthes cinctipes</name>
    <name type="common">Flat porcelain crab</name>
    <dbReference type="NCBI Taxonomy" id="88211"/>
    <lineage>
        <taxon>Eukaryota</taxon>
        <taxon>Metazoa</taxon>
        <taxon>Ecdysozoa</taxon>
        <taxon>Arthropoda</taxon>
        <taxon>Crustacea</taxon>
        <taxon>Multicrustacea</taxon>
        <taxon>Malacostraca</taxon>
        <taxon>Eumalacostraca</taxon>
        <taxon>Eucarida</taxon>
        <taxon>Decapoda</taxon>
        <taxon>Pleocyemata</taxon>
        <taxon>Anomura</taxon>
        <taxon>Galatheoidea</taxon>
        <taxon>Porcellanidae</taxon>
        <taxon>Petrolisthes</taxon>
    </lineage>
</organism>
<protein>
    <submittedName>
        <fullName evidence="2">Uncharacterized protein</fullName>
    </submittedName>
</protein>
<dbReference type="EMBL" id="JAWQEG010001970">
    <property type="protein sequence ID" value="KAK3875410.1"/>
    <property type="molecule type" value="Genomic_DNA"/>
</dbReference>
<sequence length="158" mass="16873">MASTLPRCHLNSRHEQLLAWQPPWTNLLPHLLLPRPCSTHMTSHLYSVQATGPAQPGAFRGCRPLPASSGGTWLQGQLPLAAPPTLPPAPDTQPSVMGNHVFTVARVQTRLFNAVLEDPWNEAAAYHMSSQAGSSVNPAPLSLPVPSTPQGAGKWGRG</sequence>
<reference evidence="2" key="1">
    <citation type="submission" date="2023-10" db="EMBL/GenBank/DDBJ databases">
        <title>Genome assemblies of two species of porcelain crab, Petrolisthes cinctipes and Petrolisthes manimaculis (Anomura: Porcellanidae).</title>
        <authorList>
            <person name="Angst P."/>
        </authorList>
    </citation>
    <scope>NUCLEOTIDE SEQUENCE</scope>
    <source>
        <strain evidence="2">PB745_01</strain>
        <tissue evidence="2">Gill</tissue>
    </source>
</reference>
<keyword evidence="3" id="KW-1185">Reference proteome</keyword>